<gene>
    <name evidence="6" type="ORF">WMSIL1_LOCUS3882</name>
</gene>
<evidence type="ECO:0008006" key="8">
    <source>
        <dbReference type="Google" id="ProtNLM"/>
    </source>
</evidence>
<feature type="transmembrane region" description="Helical" evidence="5">
    <location>
        <begin position="50"/>
        <end position="78"/>
    </location>
</feature>
<feature type="transmembrane region" description="Helical" evidence="5">
    <location>
        <begin position="12"/>
        <end position="38"/>
    </location>
</feature>
<evidence type="ECO:0000256" key="5">
    <source>
        <dbReference type="SAM" id="Phobius"/>
    </source>
</evidence>
<name>A0A564Y728_HYMDI</name>
<dbReference type="GO" id="GO:0016020">
    <property type="term" value="C:membrane"/>
    <property type="evidence" value="ECO:0007669"/>
    <property type="project" value="UniProtKB-SubCell"/>
</dbReference>
<accession>A0A564Y728</accession>
<keyword evidence="7" id="KW-1185">Reference proteome</keyword>
<keyword evidence="4 5" id="KW-0472">Membrane</keyword>
<dbReference type="InterPro" id="IPR018499">
    <property type="entry name" value="Tetraspanin/Peripherin"/>
</dbReference>
<evidence type="ECO:0000313" key="7">
    <source>
        <dbReference type="Proteomes" id="UP000321570"/>
    </source>
</evidence>
<comment type="subcellular location">
    <subcellularLocation>
        <location evidence="1">Membrane</location>
        <topology evidence="1">Multi-pass membrane protein</topology>
    </subcellularLocation>
</comment>
<dbReference type="Proteomes" id="UP000321570">
    <property type="component" value="Unassembled WGS sequence"/>
</dbReference>
<keyword evidence="3 5" id="KW-1133">Transmembrane helix</keyword>
<protein>
    <recommendedName>
        <fullName evidence="8">Tetraspanin</fullName>
    </recommendedName>
</protein>
<feature type="transmembrane region" description="Helical" evidence="5">
    <location>
        <begin position="326"/>
        <end position="347"/>
    </location>
</feature>
<evidence type="ECO:0000256" key="4">
    <source>
        <dbReference type="ARBA" id="ARBA00023136"/>
    </source>
</evidence>
<evidence type="ECO:0000256" key="3">
    <source>
        <dbReference type="ARBA" id="ARBA00022989"/>
    </source>
</evidence>
<feature type="transmembrane region" description="Helical" evidence="5">
    <location>
        <begin position="164"/>
        <end position="186"/>
    </location>
</feature>
<dbReference type="Pfam" id="PF00335">
    <property type="entry name" value="Tetraspanin"/>
    <property type="match status" value="1"/>
</dbReference>
<proteinExistence type="predicted"/>
<dbReference type="AlphaFoldDB" id="A0A564Y728"/>
<evidence type="ECO:0000256" key="1">
    <source>
        <dbReference type="ARBA" id="ARBA00004141"/>
    </source>
</evidence>
<evidence type="ECO:0000313" key="6">
    <source>
        <dbReference type="EMBL" id="VUZ43115.1"/>
    </source>
</evidence>
<sequence length="421" mass="46559">MFKSSINRVLCVLYTQILFFGSLICMGLVLITGSVVSISNKYWNCTVLNIYYTDAWLCLVIGIVQVLLGTGLGLYVYLQPKCAKKDHLVLVGPEGNQLGEIAAQRVQNTSSRYWTLQISPNHQKSGNNCCSRLSQCRCSSCFCGNDESNQSALTNVALWFRPSAIVFLLILAAHIAAILLTASLIAQAQRTDAGLSSEVENIFIEAKSVLIRNNKPIVTSAAAKCWDQLEPRRRCCGVDGPADWLLENSTKIGRRSLVNAYYFVKSDNELDWIKQQCSCSKIETGICETMTFDVSSDKLQSITVYARGCRDVIRGEILHDLQVLRILIPLSFCIIFFTCLFCIYVTLRVAYLEMGNEDILSPNQSIENNNASSDSLRRSFISALPNPARAPNRLSYVTGPALHSLSLDAVMCQGVSSPISK</sequence>
<keyword evidence="2 5" id="KW-0812">Transmembrane</keyword>
<dbReference type="EMBL" id="CABIJS010000111">
    <property type="protein sequence ID" value="VUZ43115.1"/>
    <property type="molecule type" value="Genomic_DNA"/>
</dbReference>
<organism evidence="6 7">
    <name type="scientific">Hymenolepis diminuta</name>
    <name type="common">Rat tapeworm</name>
    <dbReference type="NCBI Taxonomy" id="6216"/>
    <lineage>
        <taxon>Eukaryota</taxon>
        <taxon>Metazoa</taxon>
        <taxon>Spiralia</taxon>
        <taxon>Lophotrochozoa</taxon>
        <taxon>Platyhelminthes</taxon>
        <taxon>Cestoda</taxon>
        <taxon>Eucestoda</taxon>
        <taxon>Cyclophyllidea</taxon>
        <taxon>Hymenolepididae</taxon>
        <taxon>Hymenolepis</taxon>
    </lineage>
</organism>
<reference evidence="6 7" key="1">
    <citation type="submission" date="2019-07" db="EMBL/GenBank/DDBJ databases">
        <authorList>
            <person name="Jastrzebski P J."/>
            <person name="Paukszto L."/>
            <person name="Jastrzebski P J."/>
        </authorList>
    </citation>
    <scope>NUCLEOTIDE SEQUENCE [LARGE SCALE GENOMIC DNA]</scope>
    <source>
        <strain evidence="6 7">WMS-il1</strain>
    </source>
</reference>
<evidence type="ECO:0000256" key="2">
    <source>
        <dbReference type="ARBA" id="ARBA00022692"/>
    </source>
</evidence>